<gene>
    <name evidence="2" type="ORF">RhiirC2_781113</name>
</gene>
<dbReference type="Proteomes" id="UP000233469">
    <property type="component" value="Unassembled WGS sequence"/>
</dbReference>
<evidence type="ECO:0000313" key="3">
    <source>
        <dbReference type="Proteomes" id="UP000233469"/>
    </source>
</evidence>
<feature type="region of interest" description="Disordered" evidence="1">
    <location>
        <begin position="200"/>
        <end position="246"/>
    </location>
</feature>
<dbReference type="SUPFAM" id="SSF54928">
    <property type="entry name" value="RNA-binding domain, RBD"/>
    <property type="match status" value="1"/>
</dbReference>
<feature type="compositionally biased region" description="Low complexity" evidence="1">
    <location>
        <begin position="215"/>
        <end position="224"/>
    </location>
</feature>
<evidence type="ECO:0000256" key="1">
    <source>
        <dbReference type="SAM" id="MobiDB-lite"/>
    </source>
</evidence>
<dbReference type="AlphaFoldDB" id="A0A2N1N617"/>
<evidence type="ECO:0008006" key="4">
    <source>
        <dbReference type="Google" id="ProtNLM"/>
    </source>
</evidence>
<dbReference type="EMBL" id="LLXL01000737">
    <property type="protein sequence ID" value="PKK69337.1"/>
    <property type="molecule type" value="Genomic_DNA"/>
</dbReference>
<accession>A0A2N1N617</accession>
<feature type="non-terminal residue" evidence="2">
    <location>
        <position position="378"/>
    </location>
</feature>
<dbReference type="CDD" id="cd00590">
    <property type="entry name" value="RRM_SF"/>
    <property type="match status" value="1"/>
</dbReference>
<organism evidence="2 3">
    <name type="scientific">Rhizophagus irregularis</name>
    <dbReference type="NCBI Taxonomy" id="588596"/>
    <lineage>
        <taxon>Eukaryota</taxon>
        <taxon>Fungi</taxon>
        <taxon>Fungi incertae sedis</taxon>
        <taxon>Mucoromycota</taxon>
        <taxon>Glomeromycotina</taxon>
        <taxon>Glomeromycetes</taxon>
        <taxon>Glomerales</taxon>
        <taxon>Glomeraceae</taxon>
        <taxon>Rhizophagus</taxon>
    </lineage>
</organism>
<sequence length="378" mass="42164">MSKAPSTKGKQPSDSKKFYAAASPNATEGFTDAFKTNRLACDAIDRHFSLFASYGSHARPEGSGDLKRIIIFFRDQADLDKAVEAPVPDLANLHFHPHDPAAIRAAEQERSVFVTDIPLFISEHQVRGCFSRYGNIVKCKLFTRKLYQCAEITFDASTAADQFIDSWGCDPTTCSKGPSRSKRLNRDDKFDQLYNKFKPAQFRTPSRPTSPTPPRGRNNQGPRRASSHSPNGILKNPLHAQSRSLSRQRVTFNGPEQDTRPQDNDNLINYSIDQLLVMIEEIKLEVSNLNLVFAQVKDQLAAHDSRLSAIESHLHLPPPPPEDTTPTDNMDVESLHSSNVASTITPLPPSGSLIAPNRNTFSSQQRPLMDSYVFDSWD</sequence>
<dbReference type="InterPro" id="IPR012677">
    <property type="entry name" value="Nucleotide-bd_a/b_plait_sf"/>
</dbReference>
<protein>
    <recommendedName>
        <fullName evidence="4">RRM domain-containing protein</fullName>
    </recommendedName>
</protein>
<proteinExistence type="predicted"/>
<reference evidence="2 3" key="2">
    <citation type="submission" date="2017-10" db="EMBL/GenBank/DDBJ databases">
        <title>Extensive intraspecific genome diversity in a model arbuscular mycorrhizal fungus.</title>
        <authorList>
            <person name="Chen E.C.H."/>
            <person name="Morin E."/>
            <person name="Baudet D."/>
            <person name="Noel J."/>
            <person name="Ndikumana S."/>
            <person name="Charron P."/>
            <person name="St-Onge C."/>
            <person name="Giorgi J."/>
            <person name="Grigoriev I.V."/>
            <person name="Roux C."/>
            <person name="Martin F.M."/>
            <person name="Corradi N."/>
        </authorList>
    </citation>
    <scope>NUCLEOTIDE SEQUENCE [LARGE SCALE GENOMIC DNA]</scope>
    <source>
        <strain evidence="2 3">C2</strain>
    </source>
</reference>
<dbReference type="GO" id="GO:0003676">
    <property type="term" value="F:nucleic acid binding"/>
    <property type="evidence" value="ECO:0007669"/>
    <property type="project" value="InterPro"/>
</dbReference>
<name>A0A2N1N617_9GLOM</name>
<dbReference type="Gene3D" id="3.30.70.330">
    <property type="match status" value="1"/>
</dbReference>
<evidence type="ECO:0000313" key="2">
    <source>
        <dbReference type="EMBL" id="PKK69337.1"/>
    </source>
</evidence>
<reference evidence="2 3" key="1">
    <citation type="submission" date="2016-04" db="EMBL/GenBank/DDBJ databases">
        <title>Genome analyses suggest a sexual origin of heterokaryosis in a supposedly ancient asexual fungus.</title>
        <authorList>
            <person name="Ropars J."/>
            <person name="Sedzielewska K."/>
            <person name="Noel J."/>
            <person name="Charron P."/>
            <person name="Farinelli L."/>
            <person name="Marton T."/>
            <person name="Kruger M."/>
            <person name="Pelin A."/>
            <person name="Brachmann A."/>
            <person name="Corradi N."/>
        </authorList>
    </citation>
    <scope>NUCLEOTIDE SEQUENCE [LARGE SCALE GENOMIC DNA]</scope>
    <source>
        <strain evidence="2 3">C2</strain>
    </source>
</reference>
<dbReference type="VEuPathDB" id="FungiDB:FUN_013713"/>
<dbReference type="VEuPathDB" id="FungiDB:RhiirA1_476192"/>
<dbReference type="InterPro" id="IPR035979">
    <property type="entry name" value="RBD_domain_sf"/>
</dbReference>
<comment type="caution">
    <text evidence="2">The sequence shown here is derived from an EMBL/GenBank/DDBJ whole genome shotgun (WGS) entry which is preliminary data.</text>
</comment>